<dbReference type="SUPFAM" id="SSF49472">
    <property type="entry name" value="Transthyretin (synonym: prealbumin)"/>
    <property type="match status" value="1"/>
</dbReference>
<dbReference type="GO" id="GO:0006144">
    <property type="term" value="P:purine nucleobase metabolic process"/>
    <property type="evidence" value="ECO:0007669"/>
    <property type="project" value="UniProtKB-KW"/>
</dbReference>
<dbReference type="InterPro" id="IPR023416">
    <property type="entry name" value="Transthyretin/HIU_hydrolase_d"/>
</dbReference>
<feature type="region of interest" description="Disordered" evidence="8">
    <location>
        <begin position="162"/>
        <end position="195"/>
    </location>
</feature>
<dbReference type="Proteomes" id="UP000822688">
    <property type="component" value="Chromosome 4"/>
</dbReference>
<dbReference type="CDD" id="cd05822">
    <property type="entry name" value="TLP_HIUase"/>
    <property type="match status" value="1"/>
</dbReference>
<evidence type="ECO:0000259" key="10">
    <source>
        <dbReference type="Pfam" id="PF09349"/>
    </source>
</evidence>
<evidence type="ECO:0000256" key="6">
    <source>
        <dbReference type="ARBA" id="ARBA00022801"/>
    </source>
</evidence>
<dbReference type="Gene3D" id="1.10.3330.10">
    <property type="entry name" value="Oxo-4-hydroxy-4-carboxy-5-ureidoimidazoline decarboxylase"/>
    <property type="match status" value="1"/>
</dbReference>
<evidence type="ECO:0000256" key="2">
    <source>
        <dbReference type="ARBA" id="ARBA00001163"/>
    </source>
</evidence>
<dbReference type="GO" id="GO:0019628">
    <property type="term" value="P:urate catabolic process"/>
    <property type="evidence" value="ECO:0007669"/>
    <property type="project" value="TreeGrafter"/>
</dbReference>
<comment type="catalytic activity">
    <reaction evidence="1">
        <text>5-hydroxyisourate + H2O = 5-hydroxy-2-oxo-4-ureido-2,5-dihydro-1H-imidazole-5-carboxylate + H(+)</text>
        <dbReference type="Rhea" id="RHEA:23736"/>
        <dbReference type="ChEBI" id="CHEBI:15377"/>
        <dbReference type="ChEBI" id="CHEBI:15378"/>
        <dbReference type="ChEBI" id="CHEBI:18072"/>
        <dbReference type="ChEBI" id="CHEBI:58639"/>
        <dbReference type="EC" id="3.5.2.17"/>
    </reaction>
</comment>
<keyword evidence="4" id="KW-0659">Purine metabolism</keyword>
<dbReference type="SUPFAM" id="SSF158694">
    <property type="entry name" value="UraD-Like"/>
    <property type="match status" value="1"/>
</dbReference>
<dbReference type="EMBL" id="CM026424">
    <property type="protein sequence ID" value="KAG0579089.1"/>
    <property type="molecule type" value="Genomic_DNA"/>
</dbReference>
<dbReference type="InterPro" id="IPR023419">
    <property type="entry name" value="Transthyretin_CS"/>
</dbReference>
<dbReference type="PANTHER" id="PTHR43466:SF1">
    <property type="entry name" value="2-OXO-4-HYDROXY-4-CARBOXY-5-UREIDOIMIDAZOLINE DECARBOXYLASE-RELATED"/>
    <property type="match status" value="1"/>
</dbReference>
<dbReference type="GO" id="GO:0005777">
    <property type="term" value="C:peroxisome"/>
    <property type="evidence" value="ECO:0007669"/>
    <property type="project" value="TreeGrafter"/>
</dbReference>
<evidence type="ECO:0000256" key="4">
    <source>
        <dbReference type="ARBA" id="ARBA00022631"/>
    </source>
</evidence>
<name>A0A8T0I803_CERPU</name>
<comment type="caution">
    <text evidence="11">The sequence shown here is derived from an EMBL/GenBank/DDBJ whole genome shotgun (WGS) entry which is preliminary data.</text>
</comment>
<dbReference type="NCBIfam" id="NF010372">
    <property type="entry name" value="PRK13798.1"/>
    <property type="match status" value="1"/>
</dbReference>
<dbReference type="GO" id="GO:0033971">
    <property type="term" value="F:hydroxyisourate hydrolase activity"/>
    <property type="evidence" value="ECO:0007669"/>
    <property type="project" value="UniProtKB-EC"/>
</dbReference>
<reference evidence="11" key="1">
    <citation type="submission" date="2020-06" db="EMBL/GenBank/DDBJ databases">
        <title>WGS assembly of Ceratodon purpureus strain R40.</title>
        <authorList>
            <person name="Carey S.B."/>
            <person name="Jenkins J."/>
            <person name="Shu S."/>
            <person name="Lovell J.T."/>
            <person name="Sreedasyam A."/>
            <person name="Maumus F."/>
            <person name="Tiley G.P."/>
            <person name="Fernandez-Pozo N."/>
            <person name="Barry K."/>
            <person name="Chen C."/>
            <person name="Wang M."/>
            <person name="Lipzen A."/>
            <person name="Daum C."/>
            <person name="Saski C.A."/>
            <person name="Payton A.C."/>
            <person name="Mcbreen J.C."/>
            <person name="Conrad R.E."/>
            <person name="Kollar L.M."/>
            <person name="Olsson S."/>
            <person name="Huttunen S."/>
            <person name="Landis J.B."/>
            <person name="Wickett N.J."/>
            <person name="Johnson M.G."/>
            <person name="Rensing S.A."/>
            <person name="Grimwood J."/>
            <person name="Schmutz J."/>
            <person name="Mcdaniel S.F."/>
        </authorList>
    </citation>
    <scope>NUCLEOTIDE SEQUENCE</scope>
    <source>
        <strain evidence="11">R40</strain>
    </source>
</reference>
<evidence type="ECO:0000313" key="11">
    <source>
        <dbReference type="EMBL" id="KAG0579089.1"/>
    </source>
</evidence>
<gene>
    <name evidence="11" type="ORF">KC19_4G072100</name>
</gene>
<evidence type="ECO:0000256" key="8">
    <source>
        <dbReference type="SAM" id="MobiDB-lite"/>
    </source>
</evidence>
<dbReference type="GO" id="GO:0051997">
    <property type="term" value="F:2-oxo-4-hydroxy-4-carboxy-5-ureidoimidazoline decarboxylase activity"/>
    <property type="evidence" value="ECO:0007669"/>
    <property type="project" value="UniProtKB-EC"/>
</dbReference>
<keyword evidence="6" id="KW-0378">Hydrolase</keyword>
<feature type="domain" description="Transthyretin/hydroxyisourate hydrolase" evidence="9">
    <location>
        <begin position="197"/>
        <end position="328"/>
    </location>
</feature>
<evidence type="ECO:0000256" key="7">
    <source>
        <dbReference type="ARBA" id="ARBA00023239"/>
    </source>
</evidence>
<evidence type="ECO:0000256" key="3">
    <source>
        <dbReference type="ARBA" id="ARBA00004754"/>
    </source>
</evidence>
<evidence type="ECO:0000313" key="12">
    <source>
        <dbReference type="Proteomes" id="UP000822688"/>
    </source>
</evidence>
<dbReference type="AlphaFoldDB" id="A0A8T0I803"/>
<evidence type="ECO:0000259" key="9">
    <source>
        <dbReference type="Pfam" id="PF00576"/>
    </source>
</evidence>
<keyword evidence="7" id="KW-0456">Lyase</keyword>
<dbReference type="NCBIfam" id="TIGR02962">
    <property type="entry name" value="hdxy_isourate"/>
    <property type="match status" value="1"/>
</dbReference>
<protein>
    <recommendedName>
        <fullName evidence="13">Hydroxyisourate hydrolase</fullName>
    </recommendedName>
</protein>
<keyword evidence="12" id="KW-1185">Reference proteome</keyword>
<dbReference type="InterPro" id="IPR018020">
    <property type="entry name" value="OHCU_decarboxylase"/>
</dbReference>
<dbReference type="PANTHER" id="PTHR43466">
    <property type="entry name" value="2-OXO-4-HYDROXY-4-CARBOXY-5-UREIDOIMIDAZOLINE DECARBOXYLASE-RELATED"/>
    <property type="match status" value="1"/>
</dbReference>
<accession>A0A8T0I803</accession>
<dbReference type="Pfam" id="PF09349">
    <property type="entry name" value="OHCU_decarbox"/>
    <property type="match status" value="1"/>
</dbReference>
<feature type="domain" description="Oxo-4-hydroxy-4-carboxy-5-ureidoimidazoline decarboxylase" evidence="10">
    <location>
        <begin position="6"/>
        <end position="152"/>
    </location>
</feature>
<comment type="pathway">
    <text evidence="3">Purine metabolism; urate degradation; (S)-allantoin from urate: step 3/3.</text>
</comment>
<evidence type="ECO:0000256" key="1">
    <source>
        <dbReference type="ARBA" id="ARBA00001043"/>
    </source>
</evidence>
<organism evidence="11 12">
    <name type="scientific">Ceratodon purpureus</name>
    <name type="common">Fire moss</name>
    <name type="synonym">Dicranum purpureum</name>
    <dbReference type="NCBI Taxonomy" id="3225"/>
    <lineage>
        <taxon>Eukaryota</taxon>
        <taxon>Viridiplantae</taxon>
        <taxon>Streptophyta</taxon>
        <taxon>Embryophyta</taxon>
        <taxon>Bryophyta</taxon>
        <taxon>Bryophytina</taxon>
        <taxon>Bryopsida</taxon>
        <taxon>Dicranidae</taxon>
        <taxon>Pseudoditrichales</taxon>
        <taxon>Ditrichaceae</taxon>
        <taxon>Ceratodon</taxon>
    </lineage>
</organism>
<proteinExistence type="predicted"/>
<dbReference type="Gene3D" id="2.60.40.180">
    <property type="entry name" value="Transthyretin/hydroxyisourate hydrolase domain"/>
    <property type="match status" value="1"/>
</dbReference>
<evidence type="ECO:0000256" key="5">
    <source>
        <dbReference type="ARBA" id="ARBA00022793"/>
    </source>
</evidence>
<evidence type="ECO:0008006" key="13">
    <source>
        <dbReference type="Google" id="ProtNLM"/>
    </source>
</evidence>
<dbReference type="InterPro" id="IPR014306">
    <property type="entry name" value="Hydroxyisourate_hydrolase"/>
</dbReference>
<dbReference type="Pfam" id="PF00576">
    <property type="entry name" value="Transthyretin"/>
    <property type="match status" value="1"/>
</dbReference>
<dbReference type="InterPro" id="IPR036817">
    <property type="entry name" value="Transthyretin/HIU_hydrolase_sf"/>
</dbReference>
<dbReference type="PROSITE" id="PS00768">
    <property type="entry name" value="TRANSTHYRETIN_1"/>
    <property type="match status" value="1"/>
</dbReference>
<sequence length="329" mass="35630">MTEAGFLGCCGSTRFAREMALRGPFSSLDLAVEASREIWWNKVDVSGWLEAFAAHPRIGDVEALRTKFASERFCSGEQEAALSSANEQTLHELADWNRKYEGKFGFVFLICAAGKSSSEILAALKERYSNRPIEELQNAASEQQKITELRLAKLMSNDANSSPAVEAKLGDTPAAPSTDVKQATPGTGPASNLRPPITTHVLDVALGKPGSGIDVSLHLWTENSSPGGSEANADESHGFWTPVGKSVTNNDGRSGPLMTPSNYLQPGKYRITFHTAAYLARVHGGEKNEGSVFYPYAMVVFEVKPSQAGEHFHIPLLLAPYSFSTYRGS</sequence>
<dbReference type="PROSITE" id="PS00769">
    <property type="entry name" value="TRANSTHYRETIN_2"/>
    <property type="match status" value="1"/>
</dbReference>
<dbReference type="FunFam" id="1.10.3330.10:FF:000002">
    <property type="entry name" value="Uric acid degradation bifunctional protein TTL"/>
    <property type="match status" value="1"/>
</dbReference>
<dbReference type="InterPro" id="IPR023418">
    <property type="entry name" value="Thyroxine_BS"/>
</dbReference>
<dbReference type="InterPro" id="IPR036778">
    <property type="entry name" value="OHCU_decarboxylase_sf"/>
</dbReference>
<keyword evidence="5" id="KW-0210">Decarboxylase</keyword>
<comment type="catalytic activity">
    <reaction evidence="2">
        <text>5-hydroxy-2-oxo-4-ureido-2,5-dihydro-1H-imidazole-5-carboxylate + H(+) = (S)-allantoin + CO2</text>
        <dbReference type="Rhea" id="RHEA:26301"/>
        <dbReference type="ChEBI" id="CHEBI:15378"/>
        <dbReference type="ChEBI" id="CHEBI:15678"/>
        <dbReference type="ChEBI" id="CHEBI:16526"/>
        <dbReference type="ChEBI" id="CHEBI:58639"/>
        <dbReference type="EC" id="4.1.1.97"/>
    </reaction>
</comment>